<organism evidence="1 2">
    <name type="scientific">Dallia pectoralis</name>
    <name type="common">Alaska blackfish</name>
    <dbReference type="NCBI Taxonomy" id="75939"/>
    <lineage>
        <taxon>Eukaryota</taxon>
        <taxon>Metazoa</taxon>
        <taxon>Chordata</taxon>
        <taxon>Craniata</taxon>
        <taxon>Vertebrata</taxon>
        <taxon>Euteleostomi</taxon>
        <taxon>Actinopterygii</taxon>
        <taxon>Neopterygii</taxon>
        <taxon>Teleostei</taxon>
        <taxon>Protacanthopterygii</taxon>
        <taxon>Esociformes</taxon>
        <taxon>Umbridae</taxon>
        <taxon>Dallia</taxon>
    </lineage>
</organism>
<accession>A0ACC2FU37</accession>
<dbReference type="Proteomes" id="UP001157502">
    <property type="component" value="Chromosome 22"/>
</dbReference>
<gene>
    <name evidence="1" type="ORF">DPEC_G00253900</name>
</gene>
<comment type="caution">
    <text evidence="1">The sequence shown here is derived from an EMBL/GenBank/DDBJ whole genome shotgun (WGS) entry which is preliminary data.</text>
</comment>
<sequence length="70" mass="7331">MEENEHVLAWAKFPMIVGPQDVHISWSSTKTSPALSPANPPPPLGSDSHLVPLLYVTGACPALPGASDIS</sequence>
<evidence type="ECO:0000313" key="2">
    <source>
        <dbReference type="Proteomes" id="UP001157502"/>
    </source>
</evidence>
<protein>
    <submittedName>
        <fullName evidence="1">Uncharacterized protein</fullName>
    </submittedName>
</protein>
<reference evidence="1" key="1">
    <citation type="submission" date="2021-05" db="EMBL/GenBank/DDBJ databases">
        <authorList>
            <person name="Pan Q."/>
            <person name="Jouanno E."/>
            <person name="Zahm M."/>
            <person name="Klopp C."/>
            <person name="Cabau C."/>
            <person name="Louis A."/>
            <person name="Berthelot C."/>
            <person name="Parey E."/>
            <person name="Roest Crollius H."/>
            <person name="Montfort J."/>
            <person name="Robinson-Rechavi M."/>
            <person name="Bouchez O."/>
            <person name="Lampietro C."/>
            <person name="Lopez Roques C."/>
            <person name="Donnadieu C."/>
            <person name="Postlethwait J."/>
            <person name="Bobe J."/>
            <person name="Dillon D."/>
            <person name="Chandos A."/>
            <person name="von Hippel F."/>
            <person name="Guiguen Y."/>
        </authorList>
    </citation>
    <scope>NUCLEOTIDE SEQUENCE</scope>
    <source>
        <strain evidence="1">YG-Jan2019</strain>
    </source>
</reference>
<evidence type="ECO:0000313" key="1">
    <source>
        <dbReference type="EMBL" id="KAJ7994866.1"/>
    </source>
</evidence>
<keyword evidence="2" id="KW-1185">Reference proteome</keyword>
<dbReference type="EMBL" id="CM055749">
    <property type="protein sequence ID" value="KAJ7994866.1"/>
    <property type="molecule type" value="Genomic_DNA"/>
</dbReference>
<name>A0ACC2FU37_DALPE</name>
<proteinExistence type="predicted"/>